<evidence type="ECO:0000256" key="18">
    <source>
        <dbReference type="ARBA" id="ARBA00069748"/>
    </source>
</evidence>
<dbReference type="GO" id="GO:0005741">
    <property type="term" value="C:mitochondrial outer membrane"/>
    <property type="evidence" value="ECO:0007669"/>
    <property type="project" value="UniProtKB-SubCell"/>
</dbReference>
<comment type="catalytic activity">
    <reaction evidence="17">
        <text>15-deoxy-Delta(12,14)-prostaglandin J2 + glutathione = 15-deoxy-Delta(12,14)-prostaglandin J2-S-(R)-glutathione</text>
        <dbReference type="Rhea" id="RHEA:75963"/>
        <dbReference type="ChEBI" id="CHEBI:57925"/>
        <dbReference type="ChEBI" id="CHEBI:85236"/>
        <dbReference type="ChEBI" id="CHEBI:194498"/>
    </reaction>
    <physiologicalReaction direction="left-to-right" evidence="17">
        <dbReference type="Rhea" id="RHEA:75964"/>
    </physiologicalReaction>
</comment>
<comment type="pathway">
    <text evidence="13">Lipid metabolism; leukotriene C4 biosynthesis.</text>
</comment>
<evidence type="ECO:0000256" key="4">
    <source>
        <dbReference type="ARBA" id="ARBA00022787"/>
    </source>
</evidence>
<evidence type="ECO:0000256" key="7">
    <source>
        <dbReference type="ARBA" id="ARBA00023098"/>
    </source>
</evidence>
<comment type="catalytic activity">
    <reaction evidence="16">
        <text>leukotriene C4 = leukotriene A4 + glutathione</text>
        <dbReference type="Rhea" id="RHEA:17617"/>
        <dbReference type="ChEBI" id="CHEBI:57463"/>
        <dbReference type="ChEBI" id="CHEBI:57925"/>
        <dbReference type="ChEBI" id="CHEBI:57973"/>
        <dbReference type="EC" id="4.4.1.20"/>
    </reaction>
    <physiologicalReaction direction="right-to-left" evidence="16">
        <dbReference type="Rhea" id="RHEA:17619"/>
    </physiologicalReaction>
</comment>
<keyword evidence="12" id="KW-0449">Lipoprotein</keyword>
<evidence type="ECO:0000256" key="15">
    <source>
        <dbReference type="ARBA" id="ARBA00039056"/>
    </source>
</evidence>
<feature type="transmembrane region" description="Helical" evidence="21">
    <location>
        <begin position="80"/>
        <end position="104"/>
    </location>
</feature>
<reference evidence="23" key="1">
    <citation type="journal article" date="2014" name="Proc. Natl. Acad. Sci. U.S.A.">
        <title>Extensive sampling of basidiomycete genomes demonstrates inadequacy of the white-rot/brown-rot paradigm for wood decay fungi.</title>
        <authorList>
            <person name="Riley R."/>
            <person name="Salamov A.A."/>
            <person name="Brown D.W."/>
            <person name="Nagy L.G."/>
            <person name="Floudas D."/>
            <person name="Held B.W."/>
            <person name="Levasseur A."/>
            <person name="Lombard V."/>
            <person name="Morin E."/>
            <person name="Otillar R."/>
            <person name="Lindquist E.A."/>
            <person name="Sun H."/>
            <person name="LaButti K.M."/>
            <person name="Schmutz J."/>
            <person name="Jabbour D."/>
            <person name="Luo H."/>
            <person name="Baker S.E."/>
            <person name="Pisabarro A.G."/>
            <person name="Walton J.D."/>
            <person name="Blanchette R.A."/>
            <person name="Henrissat B."/>
            <person name="Martin F."/>
            <person name="Cullen D."/>
            <person name="Hibbett D.S."/>
            <person name="Grigoriev I.V."/>
        </authorList>
    </citation>
    <scope>NUCLEOTIDE SEQUENCE [LARGE SCALE GENOMIC DNA]</scope>
    <source>
        <strain evidence="23">FD-172 SS1</strain>
    </source>
</reference>
<keyword evidence="10" id="KW-0564">Palmitate</keyword>
<keyword evidence="3 21" id="KW-0812">Transmembrane</keyword>
<dbReference type="Gene3D" id="1.20.120.550">
    <property type="entry name" value="Membrane associated eicosanoid/glutathione metabolism-like domain"/>
    <property type="match status" value="1"/>
</dbReference>
<keyword evidence="7" id="KW-0443">Lipid metabolism</keyword>
<evidence type="ECO:0000256" key="11">
    <source>
        <dbReference type="ARBA" id="ARBA00023239"/>
    </source>
</evidence>
<feature type="transmembrane region" description="Helical" evidence="21">
    <location>
        <begin position="12"/>
        <end position="31"/>
    </location>
</feature>
<evidence type="ECO:0000256" key="20">
    <source>
        <dbReference type="ARBA" id="ARBA00076908"/>
    </source>
</evidence>
<evidence type="ECO:0000256" key="10">
    <source>
        <dbReference type="ARBA" id="ARBA00023139"/>
    </source>
</evidence>
<dbReference type="Proteomes" id="UP000027195">
    <property type="component" value="Unassembled WGS sequence"/>
</dbReference>
<evidence type="ECO:0000256" key="8">
    <source>
        <dbReference type="ARBA" id="ARBA00023128"/>
    </source>
</evidence>
<keyword evidence="9 21" id="KW-0472">Membrane</keyword>
<accession>A0A067M055</accession>
<keyword evidence="5 21" id="KW-1133">Transmembrane helix</keyword>
<name>A0A067M055_BOTB1</name>
<dbReference type="OrthoDB" id="410651at2759"/>
<evidence type="ECO:0000256" key="5">
    <source>
        <dbReference type="ARBA" id="ARBA00022989"/>
    </source>
</evidence>
<evidence type="ECO:0000256" key="17">
    <source>
        <dbReference type="ARBA" id="ARBA00051411"/>
    </source>
</evidence>
<dbReference type="EC" id="4.4.1.20" evidence="15"/>
<dbReference type="GO" id="GO:0005635">
    <property type="term" value="C:nuclear envelope"/>
    <property type="evidence" value="ECO:0007669"/>
    <property type="project" value="TreeGrafter"/>
</dbReference>
<evidence type="ECO:0000256" key="9">
    <source>
        <dbReference type="ARBA" id="ARBA00023136"/>
    </source>
</evidence>
<evidence type="ECO:0000256" key="19">
    <source>
        <dbReference type="ARBA" id="ARBA00075145"/>
    </source>
</evidence>
<comment type="subcellular location">
    <subcellularLocation>
        <location evidence="1">Mitochondrion outer membrane</location>
        <topology evidence="1">Multi-pass membrane protein</topology>
    </subcellularLocation>
</comment>
<dbReference type="InterPro" id="IPR050997">
    <property type="entry name" value="MAPEG"/>
</dbReference>
<dbReference type="Pfam" id="PF01124">
    <property type="entry name" value="MAPEG"/>
    <property type="match status" value="1"/>
</dbReference>
<dbReference type="GO" id="GO:0005783">
    <property type="term" value="C:endoplasmic reticulum"/>
    <property type="evidence" value="ECO:0007669"/>
    <property type="project" value="TreeGrafter"/>
</dbReference>
<evidence type="ECO:0000256" key="21">
    <source>
        <dbReference type="SAM" id="Phobius"/>
    </source>
</evidence>
<dbReference type="FunFam" id="1.20.120.550:FF:000004">
    <property type="entry name" value="Microsomal glutathione S-transferase 3"/>
    <property type="match status" value="1"/>
</dbReference>
<feature type="transmembrane region" description="Helical" evidence="21">
    <location>
        <begin position="124"/>
        <end position="143"/>
    </location>
</feature>
<evidence type="ECO:0000256" key="6">
    <source>
        <dbReference type="ARBA" id="ARBA00023002"/>
    </source>
</evidence>
<evidence type="ECO:0000256" key="3">
    <source>
        <dbReference type="ARBA" id="ARBA00022692"/>
    </source>
</evidence>
<evidence type="ECO:0000256" key="14">
    <source>
        <dbReference type="ARBA" id="ARBA00037916"/>
    </source>
</evidence>
<dbReference type="InterPro" id="IPR001129">
    <property type="entry name" value="Membr-assoc_MAPEG"/>
</dbReference>
<protein>
    <recommendedName>
        <fullName evidence="18">Glutathione S-transferase 3, mitochondrial</fullName>
        <ecNumber evidence="15">4.4.1.20</ecNumber>
    </recommendedName>
    <alternativeName>
        <fullName evidence="19">Glutathione peroxidase MGST3</fullName>
    </alternativeName>
    <alternativeName>
        <fullName evidence="20">LTC4 synthase MGST3</fullName>
    </alternativeName>
</protein>
<keyword evidence="4" id="KW-1000">Mitochondrion outer membrane</keyword>
<dbReference type="EMBL" id="KL198085">
    <property type="protein sequence ID" value="KDQ08884.1"/>
    <property type="molecule type" value="Genomic_DNA"/>
</dbReference>
<dbReference type="GO" id="GO:0004464">
    <property type="term" value="F:leukotriene-C4 synthase activity"/>
    <property type="evidence" value="ECO:0007669"/>
    <property type="project" value="UniProtKB-EC"/>
</dbReference>
<evidence type="ECO:0000256" key="16">
    <source>
        <dbReference type="ARBA" id="ARBA00049298"/>
    </source>
</evidence>
<sequence length="150" mass="16162">MTFATLAVPANYPYVLLAVSAFPWLNIYQAVTVGRARKAAGIPYPEAYADRTVAAASADAMRFNCAQRAHQNTLESVPQVIFTTLLAGLKYPIFSASMGALWVFGRILYTQGYATGDPAKRNRGFFQSIASIVLAGAATWTAIDMTCALL</sequence>
<keyword evidence="11" id="KW-0456">Lyase</keyword>
<organism evidence="22 23">
    <name type="scientific">Botryobasidium botryosum (strain FD-172 SS1)</name>
    <dbReference type="NCBI Taxonomy" id="930990"/>
    <lineage>
        <taxon>Eukaryota</taxon>
        <taxon>Fungi</taxon>
        <taxon>Dikarya</taxon>
        <taxon>Basidiomycota</taxon>
        <taxon>Agaricomycotina</taxon>
        <taxon>Agaricomycetes</taxon>
        <taxon>Cantharellales</taxon>
        <taxon>Botryobasidiaceae</taxon>
        <taxon>Botryobasidium</taxon>
    </lineage>
</organism>
<dbReference type="GO" id="GO:0006629">
    <property type="term" value="P:lipid metabolic process"/>
    <property type="evidence" value="ECO:0007669"/>
    <property type="project" value="UniProtKB-KW"/>
</dbReference>
<gene>
    <name evidence="22" type="ORF">BOTBODRAFT_37580</name>
</gene>
<evidence type="ECO:0000256" key="2">
    <source>
        <dbReference type="ARBA" id="ARBA00022679"/>
    </source>
</evidence>
<evidence type="ECO:0000313" key="22">
    <source>
        <dbReference type="EMBL" id="KDQ08884.1"/>
    </source>
</evidence>
<evidence type="ECO:0000313" key="23">
    <source>
        <dbReference type="Proteomes" id="UP000027195"/>
    </source>
</evidence>
<dbReference type="PANTHER" id="PTHR10250:SF26">
    <property type="entry name" value="GLUTATHIONE S-TRANSFERASE 3, MITOCHONDRIAL"/>
    <property type="match status" value="1"/>
</dbReference>
<evidence type="ECO:0000256" key="12">
    <source>
        <dbReference type="ARBA" id="ARBA00023288"/>
    </source>
</evidence>
<dbReference type="InterPro" id="IPR023352">
    <property type="entry name" value="MAPEG-like_dom_sf"/>
</dbReference>
<keyword evidence="2" id="KW-0808">Transferase</keyword>
<keyword evidence="23" id="KW-1185">Reference proteome</keyword>
<evidence type="ECO:0000256" key="13">
    <source>
        <dbReference type="ARBA" id="ARBA00037884"/>
    </source>
</evidence>
<keyword evidence="8" id="KW-0496">Mitochondrion</keyword>
<dbReference type="GO" id="GO:0004602">
    <property type="term" value="F:glutathione peroxidase activity"/>
    <property type="evidence" value="ECO:0007669"/>
    <property type="project" value="TreeGrafter"/>
</dbReference>
<dbReference type="PANTHER" id="PTHR10250">
    <property type="entry name" value="MICROSOMAL GLUTATHIONE S-TRANSFERASE"/>
    <property type="match status" value="1"/>
</dbReference>
<keyword evidence="6" id="KW-0560">Oxidoreductase</keyword>
<dbReference type="GO" id="GO:0004364">
    <property type="term" value="F:glutathione transferase activity"/>
    <property type="evidence" value="ECO:0007669"/>
    <property type="project" value="TreeGrafter"/>
</dbReference>
<dbReference type="AlphaFoldDB" id="A0A067M055"/>
<dbReference type="HOGENOM" id="CLU_110291_1_2_1"/>
<proteinExistence type="predicted"/>
<comment type="pathway">
    <text evidence="14">Lipid metabolism; arachidonate metabolism.</text>
</comment>
<dbReference type="SUPFAM" id="SSF161084">
    <property type="entry name" value="MAPEG domain-like"/>
    <property type="match status" value="1"/>
</dbReference>
<dbReference type="InParanoid" id="A0A067M055"/>
<evidence type="ECO:0000256" key="1">
    <source>
        <dbReference type="ARBA" id="ARBA00004374"/>
    </source>
</evidence>
<dbReference type="STRING" id="930990.A0A067M055"/>